<evidence type="ECO:0008006" key="2">
    <source>
        <dbReference type="Google" id="ProtNLM"/>
    </source>
</evidence>
<accession>A0A6J4VPA1</accession>
<gene>
    <name evidence="1" type="ORF">AVDCRST_MAG19-4786</name>
</gene>
<dbReference type="InterPro" id="IPR027580">
    <property type="entry name" value="EXLDI"/>
</dbReference>
<protein>
    <recommendedName>
        <fullName evidence="2">EXLDI protein</fullName>
    </recommendedName>
</protein>
<dbReference type="NCBIfam" id="TIGR04342">
    <property type="entry name" value="EXLDI"/>
    <property type="match status" value="1"/>
</dbReference>
<sequence>MYTYMHTYTGKGYNREMPNKTIYVADGDLPLYQRAQALAGGNLSAAITGALRRFVEVEEGRLEGYDEITVRVGLGKARKRRLQRFSGVLLAEWGRSTANRVEQYRVYRSRTGKFVVHTERSEDWTTGPDAEKWASGWRSWVGNWSADQTWGRTPAEATLRIVDSLDGLRDLLPAELYELVAAVAEQPPVEDLDI</sequence>
<evidence type="ECO:0000313" key="1">
    <source>
        <dbReference type="EMBL" id="CAA9584747.1"/>
    </source>
</evidence>
<proteinExistence type="predicted"/>
<name>A0A6J4VPA1_9BACT</name>
<dbReference type="EMBL" id="CADCWL010000247">
    <property type="protein sequence ID" value="CAA9584747.1"/>
    <property type="molecule type" value="Genomic_DNA"/>
</dbReference>
<organism evidence="1">
    <name type="scientific">uncultured Thermomicrobiales bacterium</name>
    <dbReference type="NCBI Taxonomy" id="1645740"/>
    <lineage>
        <taxon>Bacteria</taxon>
        <taxon>Pseudomonadati</taxon>
        <taxon>Thermomicrobiota</taxon>
        <taxon>Thermomicrobia</taxon>
        <taxon>Thermomicrobiales</taxon>
        <taxon>environmental samples</taxon>
    </lineage>
</organism>
<reference evidence="1" key="1">
    <citation type="submission" date="2020-02" db="EMBL/GenBank/DDBJ databases">
        <authorList>
            <person name="Meier V. D."/>
        </authorList>
    </citation>
    <scope>NUCLEOTIDE SEQUENCE</scope>
    <source>
        <strain evidence="1">AVDCRST_MAG19</strain>
    </source>
</reference>
<dbReference type="AlphaFoldDB" id="A0A6J4VPA1"/>